<dbReference type="Proteomes" id="UP000887580">
    <property type="component" value="Unplaced"/>
</dbReference>
<reference evidence="2" key="1">
    <citation type="submission" date="2022-11" db="UniProtKB">
        <authorList>
            <consortium name="WormBaseParasite"/>
        </authorList>
    </citation>
    <scope>IDENTIFICATION</scope>
</reference>
<organism evidence="1 2">
    <name type="scientific">Panagrolaimus sp. PS1159</name>
    <dbReference type="NCBI Taxonomy" id="55785"/>
    <lineage>
        <taxon>Eukaryota</taxon>
        <taxon>Metazoa</taxon>
        <taxon>Ecdysozoa</taxon>
        <taxon>Nematoda</taxon>
        <taxon>Chromadorea</taxon>
        <taxon>Rhabditida</taxon>
        <taxon>Tylenchina</taxon>
        <taxon>Panagrolaimomorpha</taxon>
        <taxon>Panagrolaimoidea</taxon>
        <taxon>Panagrolaimidae</taxon>
        <taxon>Panagrolaimus</taxon>
    </lineage>
</organism>
<dbReference type="WBParaSite" id="PS1159_v2.g22918.t1">
    <property type="protein sequence ID" value="PS1159_v2.g22918.t1"/>
    <property type="gene ID" value="PS1159_v2.g22918"/>
</dbReference>
<name>A0AC35G169_9BILA</name>
<accession>A0AC35G169</accession>
<sequence length="126" mass="14864">MHVNILNAENTPVAFEEILRLLPKIIELKIMVPQLYTTSQTFETLQNLKFVNKIQMLDLRYLTYLEPYGFSEFLKINLDSTAEVLARFQQNLYENEAVALQKEVENKLHDCWPESQKPLIQILCQY</sequence>
<evidence type="ECO:0000313" key="1">
    <source>
        <dbReference type="Proteomes" id="UP000887580"/>
    </source>
</evidence>
<evidence type="ECO:0000313" key="2">
    <source>
        <dbReference type="WBParaSite" id="PS1159_v2.g22918.t1"/>
    </source>
</evidence>
<proteinExistence type="predicted"/>
<protein>
    <submittedName>
        <fullName evidence="2">Uncharacterized protein</fullName>
    </submittedName>
</protein>